<dbReference type="GeneID" id="68092862"/>
<dbReference type="RefSeq" id="XP_044552228.1">
    <property type="nucleotide sequence ID" value="XM_044693591.1"/>
</dbReference>
<keyword evidence="6" id="KW-1185">Reference proteome</keyword>
<sequence>MKVDETSSNNNRSSAMKESTTRDDEDDEQRLIGIRNSMNNLKTTEVRICPFCLQQISVPMMTHTEKLQDDDHLQDELSEHVSICLNLWIIERRKLFDEKTNMENIHSNEIVAESTNKRKLECCWSNEEERKSVMNHHETATKKKKQSSNFMIENEKIPMVDAEHNNEKSITRLDHVLGDDMLFQILTFLDQSFLVHTCMRVSKYWYERVLFIPMTLSLYDHHSTTLSTLKMITSHPNTFNFTELSICNKDTEKAREIIQLITRSNKFNNIKSLTLEDFGLEKQDISELASGCFKSLTTLYLHDESKTLDSDCGDMIVNCVHMKELRELSLSTNHGDDIIQSLCNSEYIKNLTYLDLCDCNVSKKGVTILAKCASMSTLTNLNLGNNGIGEEGVSAIANSSILRNLGILTLNECHIRTNEVRSLAKSPYLKNITTLDLDQNAITNDGVFDLCESDLLRNVTNLNLSLNGIGVNGISFMTSKMSNINNLTILQLDNNSITSVGAKLIAESNLMQHLKELSLINCEIGDEGMIAICQSNFMKNLTTLFVDNNNISERGISSLISSPFCCTLQELSLEYNKIRCKGARLLSTASFPNLITLQISSCKIGNDGLCFIANNSSFSQLTDLDVGFNKISSEGIQAMCNSPHLKNLTVLSLPFNTLCDDDVMLIGRTFRNLEHLSTSGLSTEKLEAMLSKLLPKCELINFDI</sequence>
<dbReference type="Pfam" id="PF13516">
    <property type="entry name" value="LRR_6"/>
    <property type="match status" value="8"/>
</dbReference>
<evidence type="ECO:0000256" key="4">
    <source>
        <dbReference type="SAM" id="MobiDB-lite"/>
    </source>
</evidence>
<dbReference type="PANTHER" id="PTHR24113:SF12">
    <property type="entry name" value="RAN GTPASE-ACTIVATING PROTEIN 1"/>
    <property type="match status" value="1"/>
</dbReference>
<dbReference type="SMART" id="SM00365">
    <property type="entry name" value="LRR_SD22"/>
    <property type="match status" value="6"/>
</dbReference>
<feature type="region of interest" description="Disordered" evidence="4">
    <location>
        <begin position="1"/>
        <end position="29"/>
    </location>
</feature>
<name>A0AA88GYB1_NAELO</name>
<dbReference type="SMART" id="SM00367">
    <property type="entry name" value="LRR_CC"/>
    <property type="match status" value="7"/>
</dbReference>
<dbReference type="Proteomes" id="UP000816034">
    <property type="component" value="Unassembled WGS sequence"/>
</dbReference>
<feature type="compositionally biased region" description="Polar residues" evidence="4">
    <location>
        <begin position="1"/>
        <end position="18"/>
    </location>
</feature>
<keyword evidence="3" id="KW-0677">Repeat</keyword>
<reference evidence="5 6" key="1">
    <citation type="journal article" date="2018" name="BMC Genomics">
        <title>The genome of Naegleria lovaniensis, the basis for a comparative approach to unravel pathogenicity factors of the human pathogenic amoeba N. fowleri.</title>
        <authorList>
            <person name="Liechti N."/>
            <person name="Schurch N."/>
            <person name="Bruggmann R."/>
            <person name="Wittwer M."/>
        </authorList>
    </citation>
    <scope>NUCLEOTIDE SEQUENCE [LARGE SCALE GENOMIC DNA]</scope>
    <source>
        <strain evidence="5 6">ATCC 30569</strain>
    </source>
</reference>
<dbReference type="InterPro" id="IPR001611">
    <property type="entry name" value="Leu-rich_rpt"/>
</dbReference>
<evidence type="ECO:0000256" key="2">
    <source>
        <dbReference type="ARBA" id="ARBA00022614"/>
    </source>
</evidence>
<accession>A0AA88GYB1</accession>
<dbReference type="GO" id="GO:0005829">
    <property type="term" value="C:cytosol"/>
    <property type="evidence" value="ECO:0007669"/>
    <property type="project" value="TreeGrafter"/>
</dbReference>
<dbReference type="PANTHER" id="PTHR24113">
    <property type="entry name" value="RAN GTPASE-ACTIVATING PROTEIN 1"/>
    <property type="match status" value="1"/>
</dbReference>
<evidence type="ECO:0000313" key="5">
    <source>
        <dbReference type="EMBL" id="KAG2388236.1"/>
    </source>
</evidence>
<evidence type="ECO:0000256" key="1">
    <source>
        <dbReference type="ARBA" id="ARBA00022468"/>
    </source>
</evidence>
<dbReference type="GO" id="GO:0005634">
    <property type="term" value="C:nucleus"/>
    <property type="evidence" value="ECO:0007669"/>
    <property type="project" value="TreeGrafter"/>
</dbReference>
<evidence type="ECO:0000256" key="3">
    <source>
        <dbReference type="ARBA" id="ARBA00022737"/>
    </source>
</evidence>
<dbReference type="InterPro" id="IPR006553">
    <property type="entry name" value="Leu-rich_rpt_Cys-con_subtyp"/>
</dbReference>
<dbReference type="AlphaFoldDB" id="A0AA88GYB1"/>
<dbReference type="GO" id="GO:0006913">
    <property type="term" value="P:nucleocytoplasmic transport"/>
    <property type="evidence" value="ECO:0007669"/>
    <property type="project" value="TreeGrafter"/>
</dbReference>
<gene>
    <name evidence="5" type="ORF">C9374_000400</name>
</gene>
<keyword evidence="2" id="KW-0433">Leucine-rich repeat</keyword>
<keyword evidence="1" id="KW-0343">GTPase activation</keyword>
<protein>
    <submittedName>
        <fullName evidence="5">Uncharacterized protein</fullName>
    </submittedName>
</protein>
<organism evidence="5 6">
    <name type="scientific">Naegleria lovaniensis</name>
    <name type="common">Amoeba</name>
    <dbReference type="NCBI Taxonomy" id="51637"/>
    <lineage>
        <taxon>Eukaryota</taxon>
        <taxon>Discoba</taxon>
        <taxon>Heterolobosea</taxon>
        <taxon>Tetramitia</taxon>
        <taxon>Eutetramitia</taxon>
        <taxon>Vahlkampfiidae</taxon>
        <taxon>Naegleria</taxon>
    </lineage>
</organism>
<dbReference type="InterPro" id="IPR032675">
    <property type="entry name" value="LRR_dom_sf"/>
</dbReference>
<dbReference type="GO" id="GO:0031267">
    <property type="term" value="F:small GTPase binding"/>
    <property type="evidence" value="ECO:0007669"/>
    <property type="project" value="TreeGrafter"/>
</dbReference>
<dbReference type="EMBL" id="PYSW02000010">
    <property type="protein sequence ID" value="KAG2388236.1"/>
    <property type="molecule type" value="Genomic_DNA"/>
</dbReference>
<dbReference type="GO" id="GO:0048471">
    <property type="term" value="C:perinuclear region of cytoplasm"/>
    <property type="evidence" value="ECO:0007669"/>
    <property type="project" value="TreeGrafter"/>
</dbReference>
<comment type="caution">
    <text evidence="5">The sequence shown here is derived from an EMBL/GenBank/DDBJ whole genome shotgun (WGS) entry which is preliminary data.</text>
</comment>
<dbReference type="Gene3D" id="3.80.10.10">
    <property type="entry name" value="Ribonuclease Inhibitor"/>
    <property type="match status" value="4"/>
</dbReference>
<dbReference type="InterPro" id="IPR027038">
    <property type="entry name" value="RanGap"/>
</dbReference>
<dbReference type="GO" id="GO:0005096">
    <property type="term" value="F:GTPase activator activity"/>
    <property type="evidence" value="ECO:0007669"/>
    <property type="project" value="UniProtKB-KW"/>
</dbReference>
<dbReference type="SUPFAM" id="SSF52047">
    <property type="entry name" value="RNI-like"/>
    <property type="match status" value="1"/>
</dbReference>
<dbReference type="SMART" id="SM00368">
    <property type="entry name" value="LRR_RI"/>
    <property type="match status" value="5"/>
</dbReference>
<evidence type="ECO:0000313" key="6">
    <source>
        <dbReference type="Proteomes" id="UP000816034"/>
    </source>
</evidence>
<proteinExistence type="predicted"/>